<evidence type="ECO:0000313" key="10">
    <source>
        <dbReference type="Proteomes" id="UP000037749"/>
    </source>
</evidence>
<dbReference type="GO" id="GO:0016757">
    <property type="term" value="F:glycosyltransferase activity"/>
    <property type="evidence" value="ECO:0007669"/>
    <property type="project" value="UniProtKB-KW"/>
</dbReference>
<evidence type="ECO:0000259" key="6">
    <source>
        <dbReference type="Pfam" id="PF03632"/>
    </source>
</evidence>
<dbReference type="PIRSF" id="PIRSF036289">
    <property type="entry name" value="Glycosyl_hydrolase_malt_phosph"/>
    <property type="match status" value="1"/>
</dbReference>
<dbReference type="InterPro" id="IPR037018">
    <property type="entry name" value="GH65_N"/>
</dbReference>
<dbReference type="PANTHER" id="PTHR11051:SF8">
    <property type="entry name" value="PROTEIN-GLUCOSYLGALACTOSYLHYDROXYLYSINE GLUCOSIDASE"/>
    <property type="match status" value="1"/>
</dbReference>
<keyword evidence="2" id="KW-0328">Glycosyltransferase</keyword>
<feature type="binding site" evidence="5">
    <location>
        <begin position="562"/>
        <end position="563"/>
    </location>
    <ligand>
        <name>substrate</name>
    </ligand>
</feature>
<evidence type="ECO:0000313" key="9">
    <source>
        <dbReference type="EMBL" id="KOY79877.1"/>
    </source>
</evidence>
<dbReference type="Gene3D" id="1.50.10.10">
    <property type="match status" value="1"/>
</dbReference>
<comment type="caution">
    <text evidence="9">The sequence shown here is derived from an EMBL/GenBank/DDBJ whole genome shotgun (WGS) entry which is preliminary data.</text>
</comment>
<organism evidence="9 10">
    <name type="scientific">Apilactobacillus kunkeei</name>
    <dbReference type="NCBI Taxonomy" id="148814"/>
    <lineage>
        <taxon>Bacteria</taxon>
        <taxon>Bacillati</taxon>
        <taxon>Bacillota</taxon>
        <taxon>Bacilli</taxon>
        <taxon>Lactobacillales</taxon>
        <taxon>Lactobacillaceae</taxon>
        <taxon>Apilactobacillus</taxon>
    </lineage>
</organism>
<protein>
    <submittedName>
        <fullName evidence="9">Maltose phosphorylase / Trehalose phosphorylase</fullName>
    </submittedName>
</protein>
<dbReference type="SUPFAM" id="SSF48208">
    <property type="entry name" value="Six-hairpin glycosidases"/>
    <property type="match status" value="1"/>
</dbReference>
<dbReference type="AlphaFoldDB" id="A0A0M9DG38"/>
<feature type="binding site" evidence="5">
    <location>
        <begin position="323"/>
        <end position="324"/>
    </location>
    <ligand>
        <name>substrate</name>
    </ligand>
</feature>
<gene>
    <name evidence="9" type="primary">treP</name>
    <name evidence="9" type="ORF">RZ72_04710</name>
</gene>
<dbReference type="GO" id="GO:0005975">
    <property type="term" value="P:carbohydrate metabolic process"/>
    <property type="evidence" value="ECO:0007669"/>
    <property type="project" value="InterPro"/>
</dbReference>
<feature type="domain" description="Glycoside hydrolase family 65 C-terminal" evidence="7">
    <location>
        <begin position="663"/>
        <end position="721"/>
    </location>
</feature>
<dbReference type="SUPFAM" id="SSF74650">
    <property type="entry name" value="Galactose mutarotase-like"/>
    <property type="match status" value="1"/>
</dbReference>
<dbReference type="InterPro" id="IPR012341">
    <property type="entry name" value="6hp_glycosidase-like_sf"/>
</dbReference>
<dbReference type="InterPro" id="IPR011013">
    <property type="entry name" value="Gal_mutarotase_sf_dom"/>
</dbReference>
<dbReference type="PATRIC" id="fig|148814.9.peg.61"/>
<dbReference type="PANTHER" id="PTHR11051">
    <property type="entry name" value="GLYCOSYL HYDROLASE-RELATED"/>
    <property type="match status" value="1"/>
</dbReference>
<dbReference type="InterPro" id="IPR005196">
    <property type="entry name" value="Glyco_hydro_65_N"/>
</dbReference>
<evidence type="ECO:0000256" key="5">
    <source>
        <dbReference type="PIRSR" id="PIRSR036289-51"/>
    </source>
</evidence>
<dbReference type="Pfam" id="PF03633">
    <property type="entry name" value="Glyco_hydro_65C"/>
    <property type="match status" value="1"/>
</dbReference>
<evidence type="ECO:0000256" key="1">
    <source>
        <dbReference type="ARBA" id="ARBA00006768"/>
    </source>
</evidence>
<dbReference type="GO" id="GO:0030246">
    <property type="term" value="F:carbohydrate binding"/>
    <property type="evidence" value="ECO:0007669"/>
    <property type="project" value="InterPro"/>
</dbReference>
<evidence type="ECO:0000256" key="2">
    <source>
        <dbReference type="ARBA" id="ARBA00022676"/>
    </source>
</evidence>
<feature type="active site" description="Proton donor" evidence="4">
    <location>
        <position position="454"/>
    </location>
</feature>
<dbReference type="Proteomes" id="UP000037749">
    <property type="component" value="Unassembled WGS sequence"/>
</dbReference>
<feature type="domain" description="Glycoside hydrolase family 65 N-terminal" evidence="8">
    <location>
        <begin position="15"/>
        <end position="212"/>
    </location>
</feature>
<dbReference type="Gene3D" id="2.60.420.10">
    <property type="entry name" value="Maltose phosphorylase, domain 3"/>
    <property type="match status" value="1"/>
</dbReference>
<evidence type="ECO:0000256" key="4">
    <source>
        <dbReference type="PIRSR" id="PIRSR036289-50"/>
    </source>
</evidence>
<reference evidence="9 10" key="1">
    <citation type="journal article" date="2015" name="Genome Biol. Evol.">
        <title>Functionally Structured Genomes in Lactobacillus kunkeei Colonizing the Honey Crop and Food Products of Honeybees and Stingless Bees.</title>
        <authorList>
            <person name="Tamarit D."/>
            <person name="Ellegaard K.M."/>
            <person name="Wikander J."/>
            <person name="Olofsson T."/>
            <person name="Vasquez A."/>
            <person name="Andersson S.G."/>
        </authorList>
    </citation>
    <scope>NUCLEOTIDE SEQUENCE [LARGE SCALE GENOMIC DNA]</scope>
    <source>
        <strain evidence="9 10">LAla</strain>
    </source>
</reference>
<dbReference type="InterPro" id="IPR008928">
    <property type="entry name" value="6-hairpin_glycosidase_sf"/>
</dbReference>
<dbReference type="RefSeq" id="WP_053796086.1">
    <property type="nucleotide sequence ID" value="NZ_JXCZ01000001.1"/>
</dbReference>
<comment type="similarity">
    <text evidence="1">Belongs to the glycosyl hydrolase 65 family.</text>
</comment>
<sequence length="733" mass="83278">MTKDIKLRLKDVSSSNPGNLEAVFSLGNGHFGVRATNPIESSAVEGTLVNGFFEYSPITYGEAAAYYPKRNETIVSLPNLRKIRVFDDGHGEFTHSKLIDMQLDLSNGKLVEEYELSNDKKQTIKMMVTSAINQREVHFYGIEYAFESGTYKGDIYIDKSFGLEEAKVEAGDDIDDPRKTRELKSIKREVVTTDDLSQTIAISTAESKQRIEITVYGFNDESHLSTKLSLADEPKVSYGFIVGEKNEKGDFAQENFATIKENSASFWHDTWQNGEVSIAGNDELNLALHYNIFQLNQATGRDGKTNIAAKGLTGPGYEGHTFWDTEMYMIPYFIYTNPEIAKKLLVYRYNTLDFARTRARELGVNQGALFAWRSINGEETSAYYPASTAAYHLDGDIAYAIGNYYQATHDMQFLKDYGFEMLLETARFFREFGTWAKRDGKTVFEFHTVTGPDEYTAMVDNNYFTNRMAQNNFNLAYKLGIVLMEKDPEAFGKLGASIEELETFKDIAERIYFPFNDEYQINAQDDTFFSKAIWPFDETPKDKYPLLLHYHPLNIYRYQVNKQADTVLADLLFPETIDDDQLRREFDYYEKVTTHDSSLSRSIFSALAARMGDMKKAYSYFSDTVRMDLTDLQGNTEDGLHLANLGGSWLSVVQGFAGMQVTSAGELKVIPHLPIEWDGFEFRIVFNGRLLNINIVDGKTTIKLVDGQPMNIIVDNKSYKLEKATLEILSKGE</sequence>
<dbReference type="EMBL" id="JXCZ01000001">
    <property type="protein sequence ID" value="KOY79877.1"/>
    <property type="molecule type" value="Genomic_DNA"/>
</dbReference>
<keyword evidence="3" id="KW-0808">Transferase</keyword>
<evidence type="ECO:0000259" key="7">
    <source>
        <dbReference type="Pfam" id="PF03633"/>
    </source>
</evidence>
<dbReference type="Pfam" id="PF03632">
    <property type="entry name" value="Glyco_hydro_65m"/>
    <property type="match status" value="1"/>
</dbReference>
<name>A0A0M9DG38_9LACO</name>
<evidence type="ECO:0000259" key="8">
    <source>
        <dbReference type="Pfam" id="PF03636"/>
    </source>
</evidence>
<dbReference type="InterPro" id="IPR005194">
    <property type="entry name" value="Glyco_hydro_65_C"/>
</dbReference>
<feature type="domain" description="Glycoside hydrolase family 65 central catalytic" evidence="6">
    <location>
        <begin position="290"/>
        <end position="649"/>
    </location>
</feature>
<dbReference type="GO" id="GO:0004553">
    <property type="term" value="F:hydrolase activity, hydrolyzing O-glycosyl compounds"/>
    <property type="evidence" value="ECO:0007669"/>
    <property type="project" value="TreeGrafter"/>
</dbReference>
<dbReference type="Pfam" id="PF03636">
    <property type="entry name" value="Glyco_hydro_65N"/>
    <property type="match status" value="1"/>
</dbReference>
<proteinExistence type="inferred from homology"/>
<evidence type="ECO:0000256" key="3">
    <source>
        <dbReference type="ARBA" id="ARBA00022679"/>
    </source>
</evidence>
<dbReference type="Gene3D" id="2.70.98.40">
    <property type="entry name" value="Glycoside hydrolase, family 65, N-terminal domain"/>
    <property type="match status" value="1"/>
</dbReference>
<dbReference type="InterPro" id="IPR005195">
    <property type="entry name" value="Glyco_hydro_65_M"/>
</dbReference>
<dbReference type="InterPro" id="IPR017045">
    <property type="entry name" value="Malt_Pase/Glycosyl_Hdrlase"/>
</dbReference>
<accession>A0A0M9DG38</accession>